<sequence>MARLIPFLQEPGRAWILVLAVTLAASLAGVFTLPVLDRDEARFAQATAQMMESGDLVRIRFLDEDRHKKPVGIHWTQLLTVTAGEAVSGALTDRQIWAWRLASTLGAVLAALGAMALANRLLGPPAGLYAGVLLGASVLLGVESGIAKTDAMLAGITVWALYALARLHEADNRTGARVWAVWLWALIALGALVKGPVTPMAAGLAVTTLVIWERRMNWLRPLAFWPGPLLAAIILLPWLVSVQIATDGGFLREMLGQDVGPKLVSGHESHGGPPGYHLLALPALLFPATLFLPAGLHAAITAIRGANPQLARPARLLAVMSLPFWLAFELLPTKLPHYVLPAYPALAIFAAWGLLQWRSTPALWRWLGAGLMMAAGLFLAAVIFLPATRFGGQSVLAGALAAGFLAAVSAAVILSALHRERAAVMCALLASLAWHAAARGVIIPATDLFPSREAAALIQAEGWMTPDVTIRSSYTEPSLAFALRSDIMLMDFPALAAASVDLASEQLLVIDLSRVAADAPEAAFLDTLRAGACALDEIEGFNYSRGRATSLLIARTGDCAAIQEPDTP</sequence>
<evidence type="ECO:0000313" key="11">
    <source>
        <dbReference type="Proteomes" id="UP000648722"/>
    </source>
</evidence>
<feature type="transmembrane region" description="Helical" evidence="8">
    <location>
        <begin position="224"/>
        <end position="245"/>
    </location>
</feature>
<feature type="transmembrane region" description="Helical" evidence="8">
    <location>
        <begin position="394"/>
        <end position="415"/>
    </location>
</feature>
<evidence type="ECO:0000256" key="4">
    <source>
        <dbReference type="ARBA" id="ARBA00022679"/>
    </source>
</evidence>
<proteinExistence type="predicted"/>
<dbReference type="Proteomes" id="UP000648722">
    <property type="component" value="Unassembled WGS sequence"/>
</dbReference>
<dbReference type="PANTHER" id="PTHR33908:SF3">
    <property type="entry name" value="UNDECAPRENYL PHOSPHATE-ALPHA-4-AMINO-4-DEOXY-L-ARABINOSE ARABINOSYL TRANSFERASE"/>
    <property type="match status" value="1"/>
</dbReference>
<evidence type="ECO:0000256" key="1">
    <source>
        <dbReference type="ARBA" id="ARBA00004651"/>
    </source>
</evidence>
<evidence type="ECO:0000256" key="8">
    <source>
        <dbReference type="SAM" id="Phobius"/>
    </source>
</evidence>
<dbReference type="PANTHER" id="PTHR33908">
    <property type="entry name" value="MANNOSYLTRANSFERASE YKCB-RELATED"/>
    <property type="match status" value="1"/>
</dbReference>
<evidence type="ECO:0000313" key="10">
    <source>
        <dbReference type="EMBL" id="GGH06917.1"/>
    </source>
</evidence>
<feature type="transmembrane region" description="Helical" evidence="8">
    <location>
        <begin position="338"/>
        <end position="355"/>
    </location>
</feature>
<dbReference type="InterPro" id="IPR038731">
    <property type="entry name" value="RgtA/B/C-like"/>
</dbReference>
<feature type="transmembrane region" description="Helical" evidence="8">
    <location>
        <begin position="124"/>
        <end position="142"/>
    </location>
</feature>
<comment type="subcellular location">
    <subcellularLocation>
        <location evidence="1">Cell membrane</location>
        <topology evidence="1">Multi-pass membrane protein</topology>
    </subcellularLocation>
</comment>
<feature type="transmembrane region" description="Helical" evidence="8">
    <location>
        <begin position="367"/>
        <end position="388"/>
    </location>
</feature>
<evidence type="ECO:0000256" key="3">
    <source>
        <dbReference type="ARBA" id="ARBA00022676"/>
    </source>
</evidence>
<dbReference type="InterPro" id="IPR050297">
    <property type="entry name" value="LipidA_mod_glycosyltrf_83"/>
</dbReference>
<feature type="transmembrane region" description="Helical" evidence="8">
    <location>
        <begin position="14"/>
        <end position="36"/>
    </location>
</feature>
<keyword evidence="4" id="KW-0808">Transferase</keyword>
<name>A0ABQ1XYY2_9PROT</name>
<evidence type="ECO:0000259" key="9">
    <source>
        <dbReference type="Pfam" id="PF13231"/>
    </source>
</evidence>
<feature type="transmembrane region" description="Helical" evidence="8">
    <location>
        <begin position="314"/>
        <end position="332"/>
    </location>
</feature>
<reference evidence="11" key="1">
    <citation type="journal article" date="2019" name="Int. J. Syst. Evol. Microbiol.">
        <title>The Global Catalogue of Microorganisms (GCM) 10K type strain sequencing project: providing services to taxonomists for standard genome sequencing and annotation.</title>
        <authorList>
            <consortium name="The Broad Institute Genomics Platform"/>
            <consortium name="The Broad Institute Genome Sequencing Center for Infectious Disease"/>
            <person name="Wu L."/>
            <person name="Ma J."/>
        </authorList>
    </citation>
    <scope>NUCLEOTIDE SEQUENCE [LARGE SCALE GENOMIC DNA]</scope>
    <source>
        <strain evidence="11">CGMCC 1.12766</strain>
    </source>
</reference>
<comment type="caution">
    <text evidence="10">The sequence shown here is derived from an EMBL/GenBank/DDBJ whole genome shotgun (WGS) entry which is preliminary data.</text>
</comment>
<feature type="transmembrane region" description="Helical" evidence="8">
    <location>
        <begin position="149"/>
        <end position="167"/>
    </location>
</feature>
<keyword evidence="6 8" id="KW-1133">Transmembrane helix</keyword>
<evidence type="ECO:0000256" key="2">
    <source>
        <dbReference type="ARBA" id="ARBA00022475"/>
    </source>
</evidence>
<gene>
    <name evidence="10" type="ORF">GCM10007420_24510</name>
</gene>
<keyword evidence="2" id="KW-1003">Cell membrane</keyword>
<evidence type="ECO:0000256" key="5">
    <source>
        <dbReference type="ARBA" id="ARBA00022692"/>
    </source>
</evidence>
<dbReference type="RefSeq" id="WP_188452887.1">
    <property type="nucleotide sequence ID" value="NZ_BMFS01000013.1"/>
</dbReference>
<feature type="transmembrane region" description="Helical" evidence="8">
    <location>
        <begin position="97"/>
        <end position="118"/>
    </location>
</feature>
<feature type="transmembrane region" description="Helical" evidence="8">
    <location>
        <begin position="279"/>
        <end position="302"/>
    </location>
</feature>
<keyword evidence="11" id="KW-1185">Reference proteome</keyword>
<evidence type="ECO:0000256" key="6">
    <source>
        <dbReference type="ARBA" id="ARBA00022989"/>
    </source>
</evidence>
<feature type="domain" description="Glycosyltransferase RgtA/B/C/D-like" evidence="9">
    <location>
        <begin position="90"/>
        <end position="240"/>
    </location>
</feature>
<dbReference type="Pfam" id="PF13231">
    <property type="entry name" value="PMT_2"/>
    <property type="match status" value="1"/>
</dbReference>
<organism evidence="10 11">
    <name type="scientific">Glycocaulis albus</name>
    <dbReference type="NCBI Taxonomy" id="1382801"/>
    <lineage>
        <taxon>Bacteria</taxon>
        <taxon>Pseudomonadati</taxon>
        <taxon>Pseudomonadota</taxon>
        <taxon>Alphaproteobacteria</taxon>
        <taxon>Maricaulales</taxon>
        <taxon>Maricaulaceae</taxon>
        <taxon>Glycocaulis</taxon>
    </lineage>
</organism>
<dbReference type="EMBL" id="BMFS01000013">
    <property type="protein sequence ID" value="GGH06917.1"/>
    <property type="molecule type" value="Genomic_DNA"/>
</dbReference>
<accession>A0ABQ1XYY2</accession>
<keyword evidence="3" id="KW-0328">Glycosyltransferase</keyword>
<evidence type="ECO:0000256" key="7">
    <source>
        <dbReference type="ARBA" id="ARBA00023136"/>
    </source>
</evidence>
<keyword evidence="5 8" id="KW-0812">Transmembrane</keyword>
<protein>
    <submittedName>
        <fullName evidence="10">Glucosyltransferase</fullName>
    </submittedName>
</protein>
<keyword evidence="7 8" id="KW-0472">Membrane</keyword>
<feature type="transmembrane region" description="Helical" evidence="8">
    <location>
        <begin position="179"/>
        <end position="212"/>
    </location>
</feature>